<dbReference type="VEuPathDB" id="AmoebaDB:NfTy_079320"/>
<feature type="coiled-coil region" evidence="1">
    <location>
        <begin position="258"/>
        <end position="285"/>
    </location>
</feature>
<feature type="coiled-coil region" evidence="1">
    <location>
        <begin position="555"/>
        <end position="633"/>
    </location>
</feature>
<dbReference type="VEuPathDB" id="AmoebaDB:NF0065590"/>
<feature type="compositionally biased region" description="Polar residues" evidence="2">
    <location>
        <begin position="1"/>
        <end position="23"/>
    </location>
</feature>
<dbReference type="Proteomes" id="UP000444721">
    <property type="component" value="Unassembled WGS sequence"/>
</dbReference>
<accession>A0A6A5BVA0</accession>
<feature type="region of interest" description="Disordered" evidence="2">
    <location>
        <begin position="1"/>
        <end position="34"/>
    </location>
</feature>
<organism evidence="3 4">
    <name type="scientific">Naegleria fowleri</name>
    <name type="common">Brain eating amoeba</name>
    <dbReference type="NCBI Taxonomy" id="5763"/>
    <lineage>
        <taxon>Eukaryota</taxon>
        <taxon>Discoba</taxon>
        <taxon>Heterolobosea</taxon>
        <taxon>Tetramitia</taxon>
        <taxon>Eutetramitia</taxon>
        <taxon>Vahlkampfiidae</taxon>
        <taxon>Naegleria</taxon>
    </lineage>
</organism>
<dbReference type="VEuPathDB" id="AmoebaDB:FDP41_012925"/>
<dbReference type="PANTHER" id="PTHR43977">
    <property type="entry name" value="STRUCTURAL MAINTENANCE OF CHROMOSOMES PROTEIN 3"/>
    <property type="match status" value="1"/>
</dbReference>
<feature type="coiled-coil region" evidence="1">
    <location>
        <begin position="402"/>
        <end position="531"/>
    </location>
</feature>
<dbReference type="OMA" id="RSQNKQN"/>
<gene>
    <name evidence="3" type="ORF">FDP41_012925</name>
</gene>
<evidence type="ECO:0000256" key="1">
    <source>
        <dbReference type="SAM" id="Coils"/>
    </source>
</evidence>
<dbReference type="AlphaFoldDB" id="A0A6A5BVA0"/>
<reference evidence="3 4" key="1">
    <citation type="journal article" date="2019" name="Sci. Rep.">
        <title>Nanopore sequencing improves the draft genome of the human pathogenic amoeba Naegleria fowleri.</title>
        <authorList>
            <person name="Liechti N."/>
            <person name="Schurch N."/>
            <person name="Bruggmann R."/>
            <person name="Wittwer M."/>
        </authorList>
    </citation>
    <scope>NUCLEOTIDE SEQUENCE [LARGE SCALE GENOMIC DNA]</scope>
    <source>
        <strain evidence="3 4">ATCC 30894</strain>
    </source>
</reference>
<feature type="compositionally biased region" description="Basic and acidic residues" evidence="2">
    <location>
        <begin position="24"/>
        <end position="34"/>
    </location>
</feature>
<comment type="caution">
    <text evidence="3">The sequence shown here is derived from an EMBL/GenBank/DDBJ whole genome shotgun (WGS) entry which is preliminary data.</text>
</comment>
<name>A0A6A5BVA0_NAEFO</name>
<feature type="coiled-coil region" evidence="1">
    <location>
        <begin position="125"/>
        <end position="208"/>
    </location>
</feature>
<evidence type="ECO:0000313" key="4">
    <source>
        <dbReference type="Proteomes" id="UP000444721"/>
    </source>
</evidence>
<sequence length="682" mass="79279">MQKQSFSFKTAKFQSINSESGTQQKRDLQMRKESLKTRSKYDLLKNSVEKLLNARSQNKQNIEAKSKLLQKSQTSLKAMEDLVSDLSKAKVKWEAVSQSEMARLAKLKSRSDALDQELLGMKTLLTEVEEKSALMKEAVEVLKQRVSGDQKRYEEYVDQVQILQNENQNQEDHLAKVNAQLNEKEKKRTDLEREIKEKQELLQSLFASIQETVERTRQKRDQIYSEQEKIGRLADVINSSKVQLEDLLSNERKSSVAVESLENTIENVRTQRKQTENDIGYIEREINDFRQHKDGYEAFRFKDALEKLKIKAGVDNNNEMDTTKISSLAQKLQMKEKYHRELKETLTEVFSEYEALSKTQTELDEVRAVCLSNIDKMGGEISELAVLREQLNQFLEDGESQSVLLRAEIEECHQTLQNLNAEIYSLELESDQSLTNAKQLVEDLNVQIDKATNEEKSLSEMIAKEELTIATLLQELEKKKEEKITQEQYVKNYEMKLSMLREEHINLQASVNNLEKEIADAQAVGRNIKDTIYEKQTIMQKLSQEVGLMEDFDLHKSIEELKLQALKEMESYQQEISKKYQDMYEMEKQALTNKKKEVASKLQALQENYQKSLQDLDNAIQSLSEKLQSGNVEDVKVPEKRKSDPLEMPFTEPLFSINFDDDLFTDNETAKEKNFDFFDEDY</sequence>
<dbReference type="OrthoDB" id="10371505at2759"/>
<proteinExistence type="predicted"/>
<dbReference type="EMBL" id="VFQX01000016">
    <property type="protein sequence ID" value="KAF0981137.1"/>
    <property type="molecule type" value="Genomic_DNA"/>
</dbReference>
<dbReference type="GeneID" id="68120140"/>
<evidence type="ECO:0000256" key="2">
    <source>
        <dbReference type="SAM" id="MobiDB-lite"/>
    </source>
</evidence>
<keyword evidence="4" id="KW-1185">Reference proteome</keyword>
<dbReference type="RefSeq" id="XP_044565850.1">
    <property type="nucleotide sequence ID" value="XM_044703498.1"/>
</dbReference>
<keyword evidence="1" id="KW-0175">Coiled coil</keyword>
<evidence type="ECO:0000313" key="3">
    <source>
        <dbReference type="EMBL" id="KAF0981137.1"/>
    </source>
</evidence>
<protein>
    <submittedName>
        <fullName evidence="3">Uncharacterized protein</fullName>
    </submittedName>
</protein>